<dbReference type="EMBL" id="KZ110604">
    <property type="protein sequence ID" value="OSX58621.1"/>
    <property type="molecule type" value="Genomic_DNA"/>
</dbReference>
<name>A0A1X6MQG0_9APHY</name>
<dbReference type="PANTHER" id="PTHR40465">
    <property type="entry name" value="CHROMOSOME 1, WHOLE GENOME SHOTGUN SEQUENCE"/>
    <property type="match status" value="1"/>
</dbReference>
<evidence type="ECO:0000256" key="2">
    <source>
        <dbReference type="SAM" id="SignalP"/>
    </source>
</evidence>
<dbReference type="AlphaFoldDB" id="A0A1X6MQG0"/>
<feature type="transmembrane region" description="Helical" evidence="1">
    <location>
        <begin position="712"/>
        <end position="732"/>
    </location>
</feature>
<feature type="transmembrane region" description="Helical" evidence="1">
    <location>
        <begin position="620"/>
        <end position="644"/>
    </location>
</feature>
<protein>
    <recommendedName>
        <fullName evidence="3">F-box domain-containing protein</fullName>
    </recommendedName>
</protein>
<evidence type="ECO:0000313" key="5">
    <source>
        <dbReference type="Proteomes" id="UP000194127"/>
    </source>
</evidence>
<gene>
    <name evidence="4" type="ORF">POSPLADRAFT_1152819</name>
</gene>
<reference evidence="4 5" key="1">
    <citation type="submission" date="2017-04" db="EMBL/GenBank/DDBJ databases">
        <title>Genome Sequence of the Model Brown-Rot Fungus Postia placenta SB12.</title>
        <authorList>
            <consortium name="DOE Joint Genome Institute"/>
            <person name="Gaskell J."/>
            <person name="Kersten P."/>
            <person name="Larrondo L.F."/>
            <person name="Canessa P."/>
            <person name="Martinez D."/>
            <person name="Hibbett D."/>
            <person name="Schmoll M."/>
            <person name="Kubicek C.P."/>
            <person name="Martinez A.T."/>
            <person name="Yadav J."/>
            <person name="Master E."/>
            <person name="Magnuson J.K."/>
            <person name="James T."/>
            <person name="Yaver D."/>
            <person name="Berka R."/>
            <person name="Labutti K."/>
            <person name="Lipzen A."/>
            <person name="Aerts A."/>
            <person name="Barry K."/>
            <person name="Henrissat B."/>
            <person name="Blanchette R."/>
            <person name="Grigoriev I."/>
            <person name="Cullen D."/>
        </authorList>
    </citation>
    <scope>NUCLEOTIDE SEQUENCE [LARGE SCALE GENOMIC DNA]</scope>
    <source>
        <strain evidence="4 5">MAD-698-R-SB12</strain>
    </source>
</reference>
<keyword evidence="5" id="KW-1185">Reference proteome</keyword>
<dbReference type="OrthoDB" id="3256413at2759"/>
<dbReference type="PROSITE" id="PS50181">
    <property type="entry name" value="FBOX"/>
    <property type="match status" value="1"/>
</dbReference>
<dbReference type="Pfam" id="PF12937">
    <property type="entry name" value="F-box-like"/>
    <property type="match status" value="1"/>
</dbReference>
<feature type="signal peptide" evidence="2">
    <location>
        <begin position="1"/>
        <end position="30"/>
    </location>
</feature>
<feature type="transmembrane region" description="Helical" evidence="1">
    <location>
        <begin position="656"/>
        <end position="675"/>
    </location>
</feature>
<dbReference type="Proteomes" id="UP000194127">
    <property type="component" value="Unassembled WGS sequence"/>
</dbReference>
<dbReference type="PANTHER" id="PTHR40465:SF1">
    <property type="entry name" value="DUF6534 DOMAIN-CONTAINING PROTEIN"/>
    <property type="match status" value="1"/>
</dbReference>
<evidence type="ECO:0000259" key="3">
    <source>
        <dbReference type="PROSITE" id="PS50181"/>
    </source>
</evidence>
<feature type="transmembrane region" description="Helical" evidence="1">
    <location>
        <begin position="752"/>
        <end position="771"/>
    </location>
</feature>
<dbReference type="SUPFAM" id="SSF81383">
    <property type="entry name" value="F-box domain"/>
    <property type="match status" value="1"/>
</dbReference>
<dbReference type="RefSeq" id="XP_024335415.1">
    <property type="nucleotide sequence ID" value="XM_024486692.1"/>
</dbReference>
<keyword evidence="1" id="KW-0812">Transmembrane</keyword>
<dbReference type="InterPro" id="IPR036047">
    <property type="entry name" value="F-box-like_dom_sf"/>
</dbReference>
<evidence type="ECO:0000256" key="1">
    <source>
        <dbReference type="SAM" id="Phobius"/>
    </source>
</evidence>
<dbReference type="SMART" id="SM00256">
    <property type="entry name" value="FBOX"/>
    <property type="match status" value="1"/>
</dbReference>
<dbReference type="Gene3D" id="1.20.1280.50">
    <property type="match status" value="1"/>
</dbReference>
<dbReference type="InterPro" id="IPR001810">
    <property type="entry name" value="F-box_dom"/>
</dbReference>
<dbReference type="GeneID" id="36331641"/>
<accession>A0A1X6MQG0</accession>
<organism evidence="4 5">
    <name type="scientific">Postia placenta MAD-698-R-SB12</name>
    <dbReference type="NCBI Taxonomy" id="670580"/>
    <lineage>
        <taxon>Eukaryota</taxon>
        <taxon>Fungi</taxon>
        <taxon>Dikarya</taxon>
        <taxon>Basidiomycota</taxon>
        <taxon>Agaricomycotina</taxon>
        <taxon>Agaricomycetes</taxon>
        <taxon>Polyporales</taxon>
        <taxon>Adustoporiaceae</taxon>
        <taxon>Rhodonia</taxon>
    </lineage>
</organism>
<keyword evidence="1" id="KW-1133">Transmembrane helix</keyword>
<sequence>MALLLAILPFPPELLVTILTLLDIGDLCTCRRVCHYFYDLIEGTAALQYKLELLWAGMEDGEFGSLSASDKLQRLRRLQKAWRSLKLIPGPSVEDLGGEGFAVSTDTLVQEDYPERFEFVKLPSRMLGIDECERQVVNIRDWTIGEPHMILLDDSQDLMILGEYDDEPQSDDATGIHLYDLRSYGNWHPHTQVPAFWKMQPEPASRESVQLAVQGAVLGRLSNEHGGAGTFLELGNWRTGRTCAVVPFLPRHEVTSFTFIDQEHVLVATANDLRIYVFDHHRPEMKGAPLMLPSKDYVCSLQLPPLECGMTLVEGELQGNTPAGPSLPRRKPFYTSSRNHIITLKMRVQSNSLDRALVLIIPVPTLRACIARARRSGERRLFWGEWGLSGTRLLSYAWSNLTGIAIRGWKVMITITDHSKPTDRHTYVTLYEFDPAVFERERQVSTTRIWAFSDTEINDMIRFRKPILTSLPFRFTCVKLPLSADVDGCWMLEDAILLRVGRLMDGAVALPYTIQFITRPHRLRQQLIRDIPSAAGEFDCDVQRFRPQTLIPRTSCPEQILWYPARATRTVGLKTMVELDDTYGAILIGSFISAIFFGITNLQVFIYFQQYAEDSSWNKLTVCCLWLLDATHLALCMHMVYWYLVTNFFNPQALPNTVWSFKAVVVVSVHTLYAVRLWKLVDIRSHADTLHADPTSCANNVAVKNADGTRSLFRNVLPIAVGTIVALVGYAYRSHETNWNGKSLLVDSNNRSMPNSFIVLSVEFMLTKLYVNSFLAMFNARNKLRDQPSMVEISEIILTPLDEIPVGSNPEQISWSAINCSSTSHANVRYNVRTSPLVNADVQRTAFASASAEGRAVDELDNGISSSDVVFAASLAAEVSHRLCEQDVRLALHTYTELPRAKRGLARSRDYRNTLDRHSALPR</sequence>
<feature type="domain" description="F-box" evidence="3">
    <location>
        <begin position="4"/>
        <end position="58"/>
    </location>
</feature>
<proteinExistence type="predicted"/>
<evidence type="ECO:0000313" key="4">
    <source>
        <dbReference type="EMBL" id="OSX58621.1"/>
    </source>
</evidence>
<dbReference type="CDD" id="cd09917">
    <property type="entry name" value="F-box_SF"/>
    <property type="match status" value="1"/>
</dbReference>
<feature type="transmembrane region" description="Helical" evidence="1">
    <location>
        <begin position="583"/>
        <end position="608"/>
    </location>
</feature>
<feature type="chain" id="PRO_5010862223" description="F-box domain-containing protein" evidence="2">
    <location>
        <begin position="31"/>
        <end position="923"/>
    </location>
</feature>
<keyword evidence="1" id="KW-0472">Membrane</keyword>
<keyword evidence="2" id="KW-0732">Signal</keyword>